<dbReference type="HOGENOM" id="CLU_000604_1_22_6"/>
<evidence type="ECO:0000256" key="5">
    <source>
        <dbReference type="ARBA" id="ARBA00022741"/>
    </source>
</evidence>
<evidence type="ECO:0000256" key="1">
    <source>
        <dbReference type="ARBA" id="ARBA00004417"/>
    </source>
</evidence>
<evidence type="ECO:0000256" key="2">
    <source>
        <dbReference type="ARBA" id="ARBA00005417"/>
    </source>
</evidence>
<evidence type="ECO:0000256" key="3">
    <source>
        <dbReference type="ARBA" id="ARBA00022448"/>
    </source>
</evidence>
<sequence>MRATVMPHTTSDRPIALDLQNIHKSYGSLEVLKGVSLTAYDGDVISILGSSGSGKSTLLRCINLLEKPNQGTITLGGESLNLVPGKSGELQAANRAQLESFRARVGFVFQNFNLWPHKTIIQNIIEGPTQVLKISKDQAISEAEQLLKKVGLLDKKDAYPDNLSGGQRQRVAIARALAMNPQVLLFDEPTSALDPELVNEVLAVMRDLAAEGRTMLIVTHEMRFARDVSSQVVFLHQGRIEEAGTPEQVFDNPKSARVREFMASHRADANKLPLN</sequence>
<dbReference type="PIRSF" id="PIRSF039085">
    <property type="entry name" value="ABC_ATPase_HisP"/>
    <property type="match status" value="1"/>
</dbReference>
<dbReference type="InterPro" id="IPR003593">
    <property type="entry name" value="AAA+_ATPase"/>
</dbReference>
<dbReference type="Pfam" id="PF00005">
    <property type="entry name" value="ABC_tran"/>
    <property type="match status" value="1"/>
</dbReference>
<dbReference type="GO" id="GO:0005886">
    <property type="term" value="C:plasma membrane"/>
    <property type="evidence" value="ECO:0007669"/>
    <property type="project" value="UniProtKB-SubCell"/>
</dbReference>
<dbReference type="GO" id="GO:0016887">
    <property type="term" value="F:ATP hydrolysis activity"/>
    <property type="evidence" value="ECO:0007669"/>
    <property type="project" value="InterPro"/>
</dbReference>
<evidence type="ECO:0000313" key="10">
    <source>
        <dbReference type="EMBL" id="ABQ95017.1"/>
    </source>
</evidence>
<dbReference type="PANTHER" id="PTHR43166:SF35">
    <property type="entry name" value="L-CYSTINE IMPORT ATP-BINDING PROTEIN TCYN"/>
    <property type="match status" value="1"/>
</dbReference>
<evidence type="ECO:0000256" key="6">
    <source>
        <dbReference type="ARBA" id="ARBA00022840"/>
    </source>
</evidence>
<proteinExistence type="inferred from homology"/>
<keyword evidence="7" id="KW-0029">Amino-acid transport</keyword>
<name>A5WH76_PSYWF</name>
<keyword evidence="8" id="KW-0472">Membrane</keyword>
<keyword evidence="3" id="KW-0813">Transport</keyword>
<keyword evidence="5" id="KW-0547">Nucleotide-binding</keyword>
<dbReference type="eggNOG" id="COG4598">
    <property type="taxonomic scope" value="Bacteria"/>
</dbReference>
<dbReference type="CDD" id="cd03262">
    <property type="entry name" value="ABC_HisP_GlnQ"/>
    <property type="match status" value="1"/>
</dbReference>
<dbReference type="KEGG" id="prw:PsycPRwf_2077"/>
<comment type="subcellular location">
    <subcellularLocation>
        <location evidence="1">Cell inner membrane</location>
        <topology evidence="1">Peripheral membrane protein</topology>
    </subcellularLocation>
</comment>
<dbReference type="GO" id="GO:0015424">
    <property type="term" value="F:ABC-type amino acid transporter activity"/>
    <property type="evidence" value="ECO:0007669"/>
    <property type="project" value="InterPro"/>
</dbReference>
<feature type="domain" description="ABC transporter" evidence="9">
    <location>
        <begin position="17"/>
        <end position="262"/>
    </location>
</feature>
<evidence type="ECO:0000256" key="4">
    <source>
        <dbReference type="ARBA" id="ARBA00022475"/>
    </source>
</evidence>
<keyword evidence="4" id="KW-1003">Cell membrane</keyword>
<dbReference type="PANTHER" id="PTHR43166">
    <property type="entry name" value="AMINO ACID IMPORT ATP-BINDING PROTEIN"/>
    <property type="match status" value="1"/>
</dbReference>
<dbReference type="Gene3D" id="3.40.50.300">
    <property type="entry name" value="P-loop containing nucleotide triphosphate hydrolases"/>
    <property type="match status" value="1"/>
</dbReference>
<dbReference type="STRING" id="349106.PsycPRwf_2077"/>
<evidence type="ECO:0000256" key="7">
    <source>
        <dbReference type="ARBA" id="ARBA00022970"/>
    </source>
</evidence>
<dbReference type="InterPro" id="IPR027417">
    <property type="entry name" value="P-loop_NTPase"/>
</dbReference>
<dbReference type="PROSITE" id="PS50893">
    <property type="entry name" value="ABC_TRANSPORTER_2"/>
    <property type="match status" value="1"/>
</dbReference>
<protein>
    <submittedName>
        <fullName evidence="10">Amino acid ABC transporter ATP-binding protein, PAAT family</fullName>
    </submittedName>
</protein>
<evidence type="ECO:0000259" key="9">
    <source>
        <dbReference type="PROSITE" id="PS50893"/>
    </source>
</evidence>
<dbReference type="EMBL" id="CP000713">
    <property type="protein sequence ID" value="ABQ95017.1"/>
    <property type="molecule type" value="Genomic_DNA"/>
</dbReference>
<dbReference type="InterPro" id="IPR030679">
    <property type="entry name" value="ABC_ATPase_HisP-typ"/>
</dbReference>
<comment type="similarity">
    <text evidence="2">Belongs to the ABC transporter superfamily.</text>
</comment>
<dbReference type="InterPro" id="IPR017871">
    <property type="entry name" value="ABC_transporter-like_CS"/>
</dbReference>
<organism evidence="10">
    <name type="scientific">Psychrobacter sp. (strain PRwf-1)</name>
    <dbReference type="NCBI Taxonomy" id="349106"/>
    <lineage>
        <taxon>Bacteria</taxon>
        <taxon>Pseudomonadati</taxon>
        <taxon>Pseudomonadota</taxon>
        <taxon>Gammaproteobacteria</taxon>
        <taxon>Moraxellales</taxon>
        <taxon>Moraxellaceae</taxon>
        <taxon>Psychrobacter</taxon>
    </lineage>
</organism>
<accession>A5WH76</accession>
<dbReference type="SUPFAM" id="SSF52540">
    <property type="entry name" value="P-loop containing nucleoside triphosphate hydrolases"/>
    <property type="match status" value="1"/>
</dbReference>
<gene>
    <name evidence="10" type="ordered locus">PsycPRwf_2077</name>
</gene>
<dbReference type="SMART" id="SM00382">
    <property type="entry name" value="AAA"/>
    <property type="match status" value="1"/>
</dbReference>
<keyword evidence="6 10" id="KW-0067">ATP-binding</keyword>
<reference evidence="10" key="1">
    <citation type="submission" date="2007-05" db="EMBL/GenBank/DDBJ databases">
        <title>Complete sequence of chromosome of Psychrobacter sp. PRwf-1.</title>
        <authorList>
            <consortium name="US DOE Joint Genome Institute"/>
            <person name="Copeland A."/>
            <person name="Lucas S."/>
            <person name="Lapidus A."/>
            <person name="Barry K."/>
            <person name="Detter J.C."/>
            <person name="Glavina del Rio T."/>
            <person name="Hammon N."/>
            <person name="Israni S."/>
            <person name="Dalin E."/>
            <person name="Tice H."/>
            <person name="Pitluck S."/>
            <person name="Chain P."/>
            <person name="Malfatti S."/>
            <person name="Shin M."/>
            <person name="Vergez L."/>
            <person name="Schmutz J."/>
            <person name="Larimer F."/>
            <person name="Land M."/>
            <person name="Hauser L."/>
            <person name="Kyrpides N."/>
            <person name="Kim E."/>
            <person name="Tiedje J."/>
            <person name="Richardson P."/>
        </authorList>
    </citation>
    <scope>NUCLEOTIDE SEQUENCE [LARGE SCALE GENOMIC DNA]</scope>
    <source>
        <strain evidence="10">PRwf-1</strain>
    </source>
</reference>
<dbReference type="InterPro" id="IPR050086">
    <property type="entry name" value="MetN_ABC_transporter-like"/>
</dbReference>
<dbReference type="PROSITE" id="PS00211">
    <property type="entry name" value="ABC_TRANSPORTER_1"/>
    <property type="match status" value="1"/>
</dbReference>
<dbReference type="FunFam" id="3.40.50.300:FF:000020">
    <property type="entry name" value="Amino acid ABC transporter ATP-binding component"/>
    <property type="match status" value="1"/>
</dbReference>
<dbReference type="GO" id="GO:0005524">
    <property type="term" value="F:ATP binding"/>
    <property type="evidence" value="ECO:0007669"/>
    <property type="project" value="UniProtKB-KW"/>
</dbReference>
<dbReference type="InterPro" id="IPR003439">
    <property type="entry name" value="ABC_transporter-like_ATP-bd"/>
</dbReference>
<evidence type="ECO:0000256" key="8">
    <source>
        <dbReference type="ARBA" id="ARBA00023136"/>
    </source>
</evidence>
<dbReference type="AlphaFoldDB" id="A5WH76"/>